<feature type="compositionally biased region" description="Basic and acidic residues" evidence="1">
    <location>
        <begin position="36"/>
        <end position="50"/>
    </location>
</feature>
<proteinExistence type="predicted"/>
<dbReference type="EMBL" id="JAAOIV010000004">
    <property type="protein sequence ID" value="NHN55489.1"/>
    <property type="molecule type" value="Genomic_DNA"/>
</dbReference>
<sequence length="83" mass="8722">MSFMDNAGGLGDKAKDFAGQNPDKVDQGVEQAGNFVDEKTGGQYADKVDQGQEALKNQFGGQGGDQQQGDQAADQQGGDQQQQ</sequence>
<accession>A0A967EA42</accession>
<keyword evidence="3" id="KW-1185">Reference proteome</keyword>
<dbReference type="Pfam" id="PF14013">
    <property type="entry name" value="MT0933_antitox"/>
    <property type="match status" value="1"/>
</dbReference>
<dbReference type="Proteomes" id="UP000744769">
    <property type="component" value="Unassembled WGS sequence"/>
</dbReference>
<name>A0A967EA42_9MICO</name>
<dbReference type="InterPro" id="IPR028037">
    <property type="entry name" value="Antitoxin_Rv0909/MT0933"/>
</dbReference>
<gene>
    <name evidence="2" type="ORF">G9U51_06800</name>
</gene>
<reference evidence="2" key="1">
    <citation type="submission" date="2020-03" db="EMBL/GenBank/DDBJ databases">
        <title>Draft sequencing of Calidifontibacter sp. DB0510.</title>
        <authorList>
            <person name="Kim D.-U."/>
        </authorList>
    </citation>
    <scope>NUCLEOTIDE SEQUENCE</scope>
    <source>
        <strain evidence="2">DB0510</strain>
    </source>
</reference>
<evidence type="ECO:0000313" key="3">
    <source>
        <dbReference type="Proteomes" id="UP000744769"/>
    </source>
</evidence>
<comment type="caution">
    <text evidence="2">The sequence shown here is derived from an EMBL/GenBank/DDBJ whole genome shotgun (WGS) entry which is preliminary data.</text>
</comment>
<feature type="region of interest" description="Disordered" evidence="1">
    <location>
        <begin position="1"/>
        <end position="83"/>
    </location>
</feature>
<dbReference type="AlphaFoldDB" id="A0A967EA42"/>
<organism evidence="2 3">
    <name type="scientific">Metallococcus carri</name>
    <dbReference type="NCBI Taxonomy" id="1656884"/>
    <lineage>
        <taxon>Bacteria</taxon>
        <taxon>Bacillati</taxon>
        <taxon>Actinomycetota</taxon>
        <taxon>Actinomycetes</taxon>
        <taxon>Micrococcales</taxon>
        <taxon>Dermacoccaceae</taxon>
        <taxon>Metallococcus</taxon>
    </lineage>
</organism>
<dbReference type="RefSeq" id="WP_166195119.1">
    <property type="nucleotide sequence ID" value="NZ_JAAOIV010000004.1"/>
</dbReference>
<evidence type="ECO:0000313" key="2">
    <source>
        <dbReference type="EMBL" id="NHN55489.1"/>
    </source>
</evidence>
<evidence type="ECO:0000256" key="1">
    <source>
        <dbReference type="SAM" id="MobiDB-lite"/>
    </source>
</evidence>
<feature type="compositionally biased region" description="Low complexity" evidence="1">
    <location>
        <begin position="67"/>
        <end position="83"/>
    </location>
</feature>
<protein>
    <submittedName>
        <fullName evidence="2">Antitoxin</fullName>
    </submittedName>
</protein>